<evidence type="ECO:0000256" key="1">
    <source>
        <dbReference type="SAM" id="MobiDB-lite"/>
    </source>
</evidence>
<reference evidence="3" key="2">
    <citation type="submission" date="2020-05" db="UniProtKB">
        <authorList>
            <consortium name="EnsemblMetazoa"/>
        </authorList>
    </citation>
    <scope>IDENTIFICATION</scope>
</reference>
<dbReference type="VEuPathDB" id="VectorBase:ASIC010986"/>
<organism evidence="2">
    <name type="scientific">Anopheles sinensis</name>
    <name type="common">Mosquito</name>
    <dbReference type="NCBI Taxonomy" id="74873"/>
    <lineage>
        <taxon>Eukaryota</taxon>
        <taxon>Metazoa</taxon>
        <taxon>Ecdysozoa</taxon>
        <taxon>Arthropoda</taxon>
        <taxon>Hexapoda</taxon>
        <taxon>Insecta</taxon>
        <taxon>Pterygota</taxon>
        <taxon>Neoptera</taxon>
        <taxon>Endopterygota</taxon>
        <taxon>Diptera</taxon>
        <taxon>Nematocera</taxon>
        <taxon>Culicoidea</taxon>
        <taxon>Culicidae</taxon>
        <taxon>Anophelinae</taxon>
        <taxon>Anopheles</taxon>
    </lineage>
</organism>
<keyword evidence="4" id="KW-1185">Reference proteome</keyword>
<dbReference type="EnsemblMetazoa" id="ASIC010986-RA">
    <property type="protein sequence ID" value="ASIC010986-PA"/>
    <property type="gene ID" value="ASIC010986"/>
</dbReference>
<sequence length="79" mass="8953">MLSVAPSPPGRGEKQKEKTENPVNNRVSNVGLETTRPHRGAVDFAQFAHSSAVVNFRGKRKKTQFVLFTTYRHEKRKCV</sequence>
<gene>
    <name evidence="2" type="ORF">ZHAS_00010986</name>
</gene>
<evidence type="ECO:0000313" key="2">
    <source>
        <dbReference type="EMBL" id="KFB43179.1"/>
    </source>
</evidence>
<dbReference type="EMBL" id="KE525238">
    <property type="protein sequence ID" value="KFB43179.1"/>
    <property type="molecule type" value="Genomic_DNA"/>
</dbReference>
<name>A0A084VYY5_ANOSI</name>
<accession>A0A084VYY5</accession>
<feature type="compositionally biased region" description="Basic and acidic residues" evidence="1">
    <location>
        <begin position="11"/>
        <end position="20"/>
    </location>
</feature>
<proteinExistence type="predicted"/>
<protein>
    <submittedName>
        <fullName evidence="2 3">Uncharacterized protein</fullName>
    </submittedName>
</protein>
<dbReference type="Proteomes" id="UP000030765">
    <property type="component" value="Unassembled WGS sequence"/>
</dbReference>
<reference evidence="2 4" key="1">
    <citation type="journal article" date="2014" name="BMC Genomics">
        <title>Genome sequence of Anopheles sinensis provides insight into genetics basis of mosquito competence for malaria parasites.</title>
        <authorList>
            <person name="Zhou D."/>
            <person name="Zhang D."/>
            <person name="Ding G."/>
            <person name="Shi L."/>
            <person name="Hou Q."/>
            <person name="Ye Y."/>
            <person name="Xu Y."/>
            <person name="Zhou H."/>
            <person name="Xiong C."/>
            <person name="Li S."/>
            <person name="Yu J."/>
            <person name="Hong S."/>
            <person name="Yu X."/>
            <person name="Zou P."/>
            <person name="Chen C."/>
            <person name="Chang X."/>
            <person name="Wang W."/>
            <person name="Lv Y."/>
            <person name="Sun Y."/>
            <person name="Ma L."/>
            <person name="Shen B."/>
            <person name="Zhu C."/>
        </authorList>
    </citation>
    <scope>NUCLEOTIDE SEQUENCE [LARGE SCALE GENOMIC DNA]</scope>
</reference>
<evidence type="ECO:0000313" key="3">
    <source>
        <dbReference type="EnsemblMetazoa" id="ASIC010986-PA"/>
    </source>
</evidence>
<dbReference type="EMBL" id="ATLV01018573">
    <property type="status" value="NOT_ANNOTATED_CDS"/>
    <property type="molecule type" value="Genomic_DNA"/>
</dbReference>
<dbReference type="AlphaFoldDB" id="A0A084VYY5"/>
<feature type="compositionally biased region" description="Polar residues" evidence="1">
    <location>
        <begin position="21"/>
        <end position="32"/>
    </location>
</feature>
<feature type="region of interest" description="Disordered" evidence="1">
    <location>
        <begin position="1"/>
        <end position="32"/>
    </location>
</feature>
<evidence type="ECO:0000313" key="4">
    <source>
        <dbReference type="Proteomes" id="UP000030765"/>
    </source>
</evidence>